<dbReference type="Proteomes" id="UP000050836">
    <property type="component" value="Unassembled WGS sequence"/>
</dbReference>
<dbReference type="GO" id="GO:0016787">
    <property type="term" value="F:hydrolase activity"/>
    <property type="evidence" value="ECO:0007669"/>
    <property type="project" value="UniProtKB-KW"/>
</dbReference>
<dbReference type="EMBL" id="LLXS01000029">
    <property type="protein sequence ID" value="KRG41067.1"/>
    <property type="molecule type" value="Genomic_DNA"/>
</dbReference>
<dbReference type="RefSeq" id="WP_057506237.1">
    <property type="nucleotide sequence ID" value="NZ_LLXS01000029.1"/>
</dbReference>
<name>A0A0R0A7I6_9GAMM</name>
<dbReference type="SUPFAM" id="SSF53187">
    <property type="entry name" value="Zn-dependent exopeptidases"/>
    <property type="match status" value="1"/>
</dbReference>
<keyword evidence="1" id="KW-0378">Hydrolase</keyword>
<keyword evidence="2" id="KW-1185">Reference proteome</keyword>
<proteinExistence type="predicted"/>
<evidence type="ECO:0000313" key="1">
    <source>
        <dbReference type="EMBL" id="KRG41067.1"/>
    </source>
</evidence>
<dbReference type="Gene3D" id="3.40.630.40">
    <property type="entry name" value="Zn-dependent exopeptidases"/>
    <property type="match status" value="1"/>
</dbReference>
<organism evidence="1 2">
    <name type="scientific">Stenotrophomonas pictorum JCM 9942</name>
    <dbReference type="NCBI Taxonomy" id="1236960"/>
    <lineage>
        <taxon>Bacteria</taxon>
        <taxon>Pseudomonadati</taxon>
        <taxon>Pseudomonadota</taxon>
        <taxon>Gammaproteobacteria</taxon>
        <taxon>Lysobacterales</taxon>
        <taxon>Lysobacteraceae</taxon>
        <taxon>Stenotrophomonas</taxon>
    </lineage>
</organism>
<accession>A0A0R0A7I6</accession>
<protein>
    <submittedName>
        <fullName evidence="1">N-formylglutamate amidohydrolase</fullName>
    </submittedName>
</protein>
<gene>
    <name evidence="1" type="ORF">ARC78_11840</name>
</gene>
<comment type="caution">
    <text evidence="1">The sequence shown here is derived from an EMBL/GenBank/DDBJ whole genome shotgun (WGS) entry which is preliminary data.</text>
</comment>
<dbReference type="AlphaFoldDB" id="A0A0R0A7I6"/>
<dbReference type="InterPro" id="IPR011227">
    <property type="entry name" value="UCP029730"/>
</dbReference>
<evidence type="ECO:0000313" key="2">
    <source>
        <dbReference type="Proteomes" id="UP000050836"/>
    </source>
</evidence>
<dbReference type="Pfam" id="PF05013">
    <property type="entry name" value="FGase"/>
    <property type="match status" value="1"/>
</dbReference>
<reference evidence="1 2" key="1">
    <citation type="submission" date="2015-10" db="EMBL/GenBank/DDBJ databases">
        <title>Genome sequencing and analysis of members of genus Stenotrophomonas.</title>
        <authorList>
            <person name="Patil P.P."/>
            <person name="Midha S."/>
            <person name="Patil P.B."/>
        </authorList>
    </citation>
    <scope>NUCLEOTIDE SEQUENCE [LARGE SCALE GENOMIC DNA]</scope>
    <source>
        <strain evidence="1 2">JCM 9942</strain>
    </source>
</reference>
<sequence length="269" mass="29424">MAPHVADSGNTRPVPLLGSSDPAVFTVHNPHGRSPFLLLADHAGQCVPATLENLGLPPHELDRHIGWDIGIAGTTRELARRLDAWAIEQTYSRLLIDCNRPLASPTLIPETSDGTAIPGNLGLSDAQRRQRIDTIHTPYHARIEAELARRRDAGLPTLLVMMHSFTPAMDGIQRPWHAGVLYHRDTRFAQALLRALRDEGDLVVGDNQPYSVNSSSDYAVPVHGEGRGLVHVELEIRQDLIAGAAGQHAWAARLERIFRALQPALLALA</sequence>
<dbReference type="PIRSF" id="PIRSF029730">
    <property type="entry name" value="UCP029730"/>
    <property type="match status" value="1"/>
</dbReference>
<dbReference type="InterPro" id="IPR007709">
    <property type="entry name" value="N-FG_amidohydro"/>
</dbReference>